<dbReference type="EMBL" id="QZJW01000019">
    <property type="protein sequence ID" value="RJO61485.1"/>
    <property type="molecule type" value="Genomic_DNA"/>
</dbReference>
<reference evidence="1 2" key="1">
    <citation type="journal article" date="2017" name="ISME J.">
        <title>Energy and carbon metabolisms in a deep terrestrial subsurface fluid microbial community.</title>
        <authorList>
            <person name="Momper L."/>
            <person name="Jungbluth S.P."/>
            <person name="Lee M.D."/>
            <person name="Amend J.P."/>
        </authorList>
    </citation>
    <scope>NUCLEOTIDE SEQUENCE [LARGE SCALE GENOMIC DNA]</scope>
    <source>
        <strain evidence="1">SURF_29</strain>
    </source>
</reference>
<name>A0A419DEG9_9BACT</name>
<evidence type="ECO:0000313" key="1">
    <source>
        <dbReference type="EMBL" id="RJO61485.1"/>
    </source>
</evidence>
<accession>A0A419DEG9</accession>
<dbReference type="AlphaFoldDB" id="A0A419DEG9"/>
<dbReference type="InterPro" id="IPR036388">
    <property type="entry name" value="WH-like_DNA-bd_sf"/>
</dbReference>
<dbReference type="Proteomes" id="UP000285655">
    <property type="component" value="Unassembled WGS sequence"/>
</dbReference>
<organism evidence="1 2">
    <name type="scientific">candidate division WS5 bacterium</name>
    <dbReference type="NCBI Taxonomy" id="2093353"/>
    <lineage>
        <taxon>Bacteria</taxon>
        <taxon>candidate division WS5</taxon>
    </lineage>
</organism>
<comment type="caution">
    <text evidence="1">The sequence shown here is derived from an EMBL/GenBank/DDBJ whole genome shotgun (WGS) entry which is preliminary data.</text>
</comment>
<sequence length="158" mass="18119">MKNKNWEEKMKDSKDLPKVVKLAPNGQKHWHGETMVVPAPLEVDEIMRSVPEGKLITINEIRQMVAKKHKTDIGCPLTCGIFAWIVANAAEEMREKEEISDEDITPWWRTLKSGGVLNEKFPSGPDMQKKLLEAEGHKVVQKGKKWMVEDYEKKVVKV</sequence>
<proteinExistence type="predicted"/>
<protein>
    <submittedName>
        <fullName evidence="1">MGMT family protein</fullName>
    </submittedName>
</protein>
<dbReference type="Gene3D" id="1.10.10.10">
    <property type="entry name" value="Winged helix-like DNA-binding domain superfamily/Winged helix DNA-binding domain"/>
    <property type="match status" value="1"/>
</dbReference>
<gene>
    <name evidence="1" type="ORF">C4544_02810</name>
</gene>
<evidence type="ECO:0000313" key="2">
    <source>
        <dbReference type="Proteomes" id="UP000285655"/>
    </source>
</evidence>